<sequence length="135" mass="14643">MPSPECILLRVPYNEEEPEILALSASMETDGTRECGLYVKAVALRGSLLGGQVLRVRPHTRNAGGSNQAGNATRTNFSLQVGSSGWVDFSRQDAGADIPEASVGSLRARFVWREAFGQRIEAQSLELRLGEGERP</sequence>
<dbReference type="Proteomes" id="UP001189429">
    <property type="component" value="Unassembled WGS sequence"/>
</dbReference>
<feature type="non-terminal residue" evidence="1">
    <location>
        <position position="135"/>
    </location>
</feature>
<gene>
    <name evidence="1" type="ORF">PCOR1329_LOCUS15550</name>
</gene>
<accession>A0ABN9QWF0</accession>
<comment type="caution">
    <text evidence="1">The sequence shown here is derived from an EMBL/GenBank/DDBJ whole genome shotgun (WGS) entry which is preliminary data.</text>
</comment>
<reference evidence="1" key="1">
    <citation type="submission" date="2023-10" db="EMBL/GenBank/DDBJ databases">
        <authorList>
            <person name="Chen Y."/>
            <person name="Shah S."/>
            <person name="Dougan E. K."/>
            <person name="Thang M."/>
            <person name="Chan C."/>
        </authorList>
    </citation>
    <scope>NUCLEOTIDE SEQUENCE [LARGE SCALE GENOMIC DNA]</scope>
</reference>
<dbReference type="EMBL" id="CAUYUJ010004709">
    <property type="protein sequence ID" value="CAK0810653.1"/>
    <property type="molecule type" value="Genomic_DNA"/>
</dbReference>
<proteinExistence type="predicted"/>
<organism evidence="1 2">
    <name type="scientific">Prorocentrum cordatum</name>
    <dbReference type="NCBI Taxonomy" id="2364126"/>
    <lineage>
        <taxon>Eukaryota</taxon>
        <taxon>Sar</taxon>
        <taxon>Alveolata</taxon>
        <taxon>Dinophyceae</taxon>
        <taxon>Prorocentrales</taxon>
        <taxon>Prorocentraceae</taxon>
        <taxon>Prorocentrum</taxon>
    </lineage>
</organism>
<name>A0ABN9QWF0_9DINO</name>
<evidence type="ECO:0000313" key="1">
    <source>
        <dbReference type="EMBL" id="CAK0810653.1"/>
    </source>
</evidence>
<evidence type="ECO:0000313" key="2">
    <source>
        <dbReference type="Proteomes" id="UP001189429"/>
    </source>
</evidence>
<protein>
    <submittedName>
        <fullName evidence="1">Uncharacterized protein</fullName>
    </submittedName>
</protein>
<keyword evidence="2" id="KW-1185">Reference proteome</keyword>